<feature type="domain" description="RCK N-terminal" evidence="2">
    <location>
        <begin position="353"/>
        <end position="461"/>
    </location>
</feature>
<dbReference type="Gene3D" id="3.40.50.720">
    <property type="entry name" value="NAD(P)-binding Rossmann-like Domain"/>
    <property type="match status" value="2"/>
</dbReference>
<gene>
    <name evidence="4" type="primary">pchA2</name>
    <name evidence="4" type="ordered locus">Nmlp_1503</name>
</gene>
<dbReference type="GeneID" id="14652550"/>
<dbReference type="SUPFAM" id="SSF51735">
    <property type="entry name" value="NAD(P)-binding Rossmann-fold domains"/>
    <property type="match status" value="2"/>
</dbReference>
<feature type="domain" description="RCK C-terminal" evidence="3">
    <location>
        <begin position="263"/>
        <end position="348"/>
    </location>
</feature>
<dbReference type="PANTHER" id="PTHR43833">
    <property type="entry name" value="POTASSIUM CHANNEL PROTEIN 2-RELATED-RELATED"/>
    <property type="match status" value="1"/>
</dbReference>
<dbReference type="EMBL" id="HF582854">
    <property type="protein sequence ID" value="CCQ35705.1"/>
    <property type="molecule type" value="Genomic_DNA"/>
</dbReference>
<evidence type="ECO:0000259" key="3">
    <source>
        <dbReference type="PROSITE" id="PS51202"/>
    </source>
</evidence>
<dbReference type="HOGENOM" id="CLU_035216_0_0_2"/>
<dbReference type="InterPro" id="IPR050721">
    <property type="entry name" value="Trk_Ktr_HKT_K-transport"/>
</dbReference>
<dbReference type="Proteomes" id="UP000011867">
    <property type="component" value="Chromosome"/>
</dbReference>
<dbReference type="GO" id="GO:0008324">
    <property type="term" value="F:monoatomic cation transmembrane transporter activity"/>
    <property type="evidence" value="ECO:0007669"/>
    <property type="project" value="InterPro"/>
</dbReference>
<dbReference type="PROSITE" id="PS51201">
    <property type="entry name" value="RCK_N"/>
    <property type="match status" value="2"/>
</dbReference>
<keyword evidence="1" id="KW-0812">Transmembrane</keyword>
<keyword evidence="1" id="KW-1133">Transmembrane helix</keyword>
<keyword evidence="1" id="KW-0472">Membrane</keyword>
<dbReference type="Pfam" id="PF02080">
    <property type="entry name" value="TrkA_C"/>
    <property type="match status" value="1"/>
</dbReference>
<feature type="domain" description="RCK N-terminal" evidence="2">
    <location>
        <begin position="127"/>
        <end position="242"/>
    </location>
</feature>
<reference evidence="4 5" key="1">
    <citation type="journal article" date="2013" name="Genome Announc.">
        <title>Genome of the haloarchaeon Natronomonas moolapensis, a neutrophilic member of a previously haloalkaliphilic genus.</title>
        <authorList>
            <person name="Dyall-Smith M.L."/>
            <person name="Pfeiffer F."/>
            <person name="Oberwinkler T."/>
            <person name="Klee K."/>
            <person name="Rampp M."/>
            <person name="Palm P."/>
            <person name="Gross K."/>
            <person name="Schuster S.C."/>
            <person name="Oesterhelt D."/>
        </authorList>
    </citation>
    <scope>NUCLEOTIDE SEQUENCE [LARGE SCALE GENOMIC DNA]</scope>
    <source>
        <strain evidence="5">DSM 18674 / JCM 14361 / 8.8.11</strain>
    </source>
</reference>
<dbReference type="InterPro" id="IPR003148">
    <property type="entry name" value="RCK_N"/>
</dbReference>
<keyword evidence="5" id="KW-1185">Reference proteome</keyword>
<dbReference type="GO" id="GO:0006813">
    <property type="term" value="P:potassium ion transport"/>
    <property type="evidence" value="ECO:0007669"/>
    <property type="project" value="InterPro"/>
</dbReference>
<dbReference type="STRING" id="268739.Nmlp_1503"/>
<evidence type="ECO:0000313" key="5">
    <source>
        <dbReference type="Proteomes" id="UP000011867"/>
    </source>
</evidence>
<sequence length="553" mass="59512">MASGTTLPGVLDALPWSRLALWKRRALKTVVAVVALILVSSVLYHYVMLVFEGRSHSYGHSLQVVIETATGTGYGSDSPWESPVSNAFVAVLDLSTFLLVFIIIPYVLRPVLENALSPTFPTSIETSGHVVLCGIEQQSERLIDEFERRDVDYVVVVDDEETALELLERDVPLVFGETTSAETHRNACVDAASAVVVDAEDKRSVSVLLAIGSVDETVRTVVLVDGLERERHLSHAGADRVLTPRHLLGRRIAERVTTEISPARSDSVELGATRSMLELTVFEDSPINGQSVSEVEAGTNEDVTVLGIWTAGRFLGSPDPDTVIDSATTLLLAGATAAVQELEERTYQGRDVAPTVIIAGHGAVGSTVRRELERSTAECVVVDIAAGEAVDVVGDATETGTLREAGVESATVLVVAIRDDDEAIMASLLADRLASELDIIVRMNDDDNRTKVRRAGADYVLSLPEMTGRVLAQEVLREELVSYGRQLKAVRIGADPYAGRALSDTALASAECIVVAIDRDGELHTDVPPTFELRGDEEIVVVGRDEDIGSLPE</sequence>
<dbReference type="RefSeq" id="WP_015408548.1">
    <property type="nucleotide sequence ID" value="NC_020388.1"/>
</dbReference>
<dbReference type="SUPFAM" id="SSF116726">
    <property type="entry name" value="TrkA C-terminal domain-like"/>
    <property type="match status" value="2"/>
</dbReference>
<feature type="transmembrane region" description="Helical" evidence="1">
    <location>
        <begin position="87"/>
        <end position="108"/>
    </location>
</feature>
<dbReference type="InterPro" id="IPR036721">
    <property type="entry name" value="RCK_C_sf"/>
</dbReference>
<organism evidence="4 5">
    <name type="scientific">Natronomonas moolapensis (strain DSM 18674 / CECT 7526 / JCM 14361 / 8.8.11)</name>
    <dbReference type="NCBI Taxonomy" id="268739"/>
    <lineage>
        <taxon>Archaea</taxon>
        <taxon>Methanobacteriati</taxon>
        <taxon>Methanobacteriota</taxon>
        <taxon>Stenosarchaea group</taxon>
        <taxon>Halobacteria</taxon>
        <taxon>Halobacteriales</taxon>
        <taxon>Natronomonadaceae</taxon>
        <taxon>Natronomonas</taxon>
    </lineage>
</organism>
<dbReference type="KEGG" id="nmo:Nmlp_1503"/>
<protein>
    <submittedName>
        <fullName evidence="4">Ion channel pore / TrkA domain protein</fullName>
    </submittedName>
</protein>
<accession>M1XZU7</accession>
<dbReference type="Pfam" id="PF02254">
    <property type="entry name" value="TrkA_N"/>
    <property type="match status" value="2"/>
</dbReference>
<dbReference type="AlphaFoldDB" id="M1XZU7"/>
<dbReference type="InterPro" id="IPR036291">
    <property type="entry name" value="NAD(P)-bd_dom_sf"/>
</dbReference>
<dbReference type="PANTHER" id="PTHR43833:SF13">
    <property type="entry name" value="POTASSIUM CHANNEL PROTEIN 2-RELATED"/>
    <property type="match status" value="1"/>
</dbReference>
<dbReference type="InterPro" id="IPR006037">
    <property type="entry name" value="RCK_C"/>
</dbReference>
<dbReference type="Gene3D" id="3.30.70.1450">
    <property type="entry name" value="Regulator of K+ conductance, C-terminal domain"/>
    <property type="match status" value="2"/>
</dbReference>
<evidence type="ECO:0000313" key="4">
    <source>
        <dbReference type="EMBL" id="CCQ35705.1"/>
    </source>
</evidence>
<dbReference type="Gene3D" id="1.10.287.70">
    <property type="match status" value="1"/>
</dbReference>
<feature type="domain" description="RCK C-terminal" evidence="3">
    <location>
        <begin position="473"/>
        <end position="553"/>
    </location>
</feature>
<feature type="transmembrane region" description="Helical" evidence="1">
    <location>
        <begin position="26"/>
        <end position="47"/>
    </location>
</feature>
<dbReference type="eggNOG" id="arCOG01960">
    <property type="taxonomic scope" value="Archaea"/>
</dbReference>
<dbReference type="PROSITE" id="PS51202">
    <property type="entry name" value="RCK_C"/>
    <property type="match status" value="2"/>
</dbReference>
<dbReference type="SUPFAM" id="SSF81324">
    <property type="entry name" value="Voltage-gated potassium channels"/>
    <property type="match status" value="1"/>
</dbReference>
<evidence type="ECO:0000259" key="2">
    <source>
        <dbReference type="PROSITE" id="PS51201"/>
    </source>
</evidence>
<name>M1XZU7_NATM8</name>
<evidence type="ECO:0000256" key="1">
    <source>
        <dbReference type="SAM" id="Phobius"/>
    </source>
</evidence>
<proteinExistence type="predicted"/>